<dbReference type="Proteomes" id="UP000237381">
    <property type="component" value="Unassembled WGS sequence"/>
</dbReference>
<dbReference type="OrthoDB" id="9098329at2"/>
<feature type="transmembrane region" description="Helical" evidence="1">
    <location>
        <begin position="61"/>
        <end position="81"/>
    </location>
</feature>
<keyword evidence="1" id="KW-0812">Transmembrane</keyword>
<keyword evidence="1" id="KW-1133">Transmembrane helix</keyword>
<dbReference type="RefSeq" id="WP_103706079.1">
    <property type="nucleotide sequence ID" value="NZ_PQGA01000012.1"/>
</dbReference>
<feature type="transmembrane region" description="Helical" evidence="1">
    <location>
        <begin position="87"/>
        <end position="105"/>
    </location>
</feature>
<evidence type="ECO:0000256" key="1">
    <source>
        <dbReference type="SAM" id="Phobius"/>
    </source>
</evidence>
<feature type="transmembrane region" description="Helical" evidence="1">
    <location>
        <begin position="132"/>
        <end position="155"/>
    </location>
</feature>
<proteinExistence type="predicted"/>
<evidence type="ECO:0008006" key="4">
    <source>
        <dbReference type="Google" id="ProtNLM"/>
    </source>
</evidence>
<evidence type="ECO:0000313" key="3">
    <source>
        <dbReference type="Proteomes" id="UP000237381"/>
    </source>
</evidence>
<dbReference type="AlphaFoldDB" id="A0A2S4M3D1"/>
<keyword evidence="1" id="KW-0472">Membrane</keyword>
<comment type="caution">
    <text evidence="2">The sequence shown here is derived from an EMBL/GenBank/DDBJ whole genome shotgun (WGS) entry which is preliminary data.</text>
</comment>
<feature type="transmembrane region" description="Helical" evidence="1">
    <location>
        <begin position="187"/>
        <end position="205"/>
    </location>
</feature>
<accession>A0A2S4M3D1</accession>
<name>A0A2S4M3D1_9BURK</name>
<organism evidence="2 3">
    <name type="scientific">Paraburkholderia eburnea</name>
    <dbReference type="NCBI Taxonomy" id="1189126"/>
    <lineage>
        <taxon>Bacteria</taxon>
        <taxon>Pseudomonadati</taxon>
        <taxon>Pseudomonadota</taxon>
        <taxon>Betaproteobacteria</taxon>
        <taxon>Burkholderiales</taxon>
        <taxon>Burkholderiaceae</taxon>
        <taxon>Paraburkholderia</taxon>
    </lineage>
</organism>
<evidence type="ECO:0000313" key="2">
    <source>
        <dbReference type="EMBL" id="POR49137.1"/>
    </source>
</evidence>
<keyword evidence="3" id="KW-1185">Reference proteome</keyword>
<feature type="transmembrane region" description="Helical" evidence="1">
    <location>
        <begin position="29"/>
        <end position="49"/>
    </location>
</feature>
<feature type="transmembrane region" description="Helical" evidence="1">
    <location>
        <begin position="270"/>
        <end position="290"/>
    </location>
</feature>
<protein>
    <recommendedName>
        <fullName evidence="4">MFS transporter</fullName>
    </recommendedName>
</protein>
<gene>
    <name evidence="2" type="ORF">B0G62_112122</name>
</gene>
<feature type="transmembrane region" description="Helical" evidence="1">
    <location>
        <begin position="161"/>
        <end position="180"/>
    </location>
</feature>
<sequence>MGRATAFWCAVTGGAAALAAGIMLGAMQAGASASAFAANALALLAMALLPPMFARRFGSRATLPCAAALVLTMGAMSFAAAQARAGVTQGALPLALAGFAMLMAVRRFNSDALSELVPPKLRIRFARPDNGALIGAALLAGISSGVLARFQLFALCGAGPFSLAPLLLSLGAAIGFGAGLQHIGRHHALLLLFSLRGALLAALTLDATSPWSLYAAPTFALLDALTLPTLLRNDHANHATQGACPGIAHHVGMLAGAAFATTSWGFGQGFYALFSGAAALNFVCASTQMARRNAHSNTHAVPSLRTTASSGIDFH</sequence>
<reference evidence="2 3" key="1">
    <citation type="submission" date="2018-01" db="EMBL/GenBank/DDBJ databases">
        <title>Genomic Encyclopedia of Type Strains, Phase III (KMG-III): the genomes of soil and plant-associated and newly described type strains.</title>
        <authorList>
            <person name="Whitman W."/>
        </authorList>
    </citation>
    <scope>NUCLEOTIDE SEQUENCE [LARGE SCALE GENOMIC DNA]</scope>
    <source>
        <strain evidence="2 3">JCM 18070</strain>
    </source>
</reference>
<dbReference type="EMBL" id="PQGA01000012">
    <property type="protein sequence ID" value="POR49137.1"/>
    <property type="molecule type" value="Genomic_DNA"/>
</dbReference>